<proteinExistence type="predicted"/>
<feature type="transmembrane region" description="Helical" evidence="7">
    <location>
        <begin position="120"/>
        <end position="137"/>
    </location>
</feature>
<dbReference type="PANTHER" id="PTHR30474">
    <property type="entry name" value="CELL CYCLE PROTEIN"/>
    <property type="match status" value="1"/>
</dbReference>
<keyword evidence="4 7" id="KW-1133">Transmembrane helix</keyword>
<gene>
    <name evidence="8" type="ORF">Q8791_11790</name>
</gene>
<feature type="transmembrane region" description="Helical" evidence="7">
    <location>
        <begin position="361"/>
        <end position="377"/>
    </location>
</feature>
<feature type="transmembrane region" description="Helical" evidence="7">
    <location>
        <begin position="273"/>
        <end position="292"/>
    </location>
</feature>
<evidence type="ECO:0000256" key="3">
    <source>
        <dbReference type="ARBA" id="ARBA00022960"/>
    </source>
</evidence>
<keyword evidence="5 7" id="KW-0472">Membrane</keyword>
<reference evidence="8 9" key="1">
    <citation type="submission" date="2023-08" db="EMBL/GenBank/DDBJ databases">
        <authorList>
            <person name="Girao M."/>
            <person name="Carvalho M.F."/>
        </authorList>
    </citation>
    <scope>NUCLEOTIDE SEQUENCE [LARGE SCALE GENOMIC DNA]</scope>
    <source>
        <strain evidence="8 9">CT-R113</strain>
    </source>
</reference>
<dbReference type="Proteomes" id="UP001356095">
    <property type="component" value="Unassembled WGS sequence"/>
</dbReference>
<feature type="transmembrane region" description="Helical" evidence="7">
    <location>
        <begin position="252"/>
        <end position="268"/>
    </location>
</feature>
<feature type="transmembrane region" description="Helical" evidence="7">
    <location>
        <begin position="427"/>
        <end position="448"/>
    </location>
</feature>
<feature type="transmembrane region" description="Helical" evidence="7">
    <location>
        <begin position="397"/>
        <end position="421"/>
    </location>
</feature>
<name>A0ABU7K6M6_9ACTN</name>
<feature type="transmembrane region" description="Helical" evidence="7">
    <location>
        <begin position="82"/>
        <end position="100"/>
    </location>
</feature>
<comment type="caution">
    <text evidence="8">The sequence shown here is derived from an EMBL/GenBank/DDBJ whole genome shotgun (WGS) entry which is preliminary data.</text>
</comment>
<comment type="subcellular location">
    <subcellularLocation>
        <location evidence="1">Membrane</location>
        <topology evidence="1">Multi-pass membrane protein</topology>
    </subcellularLocation>
</comment>
<protein>
    <submittedName>
        <fullName evidence="8">FtsW/RodA/SpoVE family cell cycle protein</fullName>
    </submittedName>
</protein>
<keyword evidence="9" id="KW-1185">Reference proteome</keyword>
<evidence type="ECO:0000256" key="1">
    <source>
        <dbReference type="ARBA" id="ARBA00004141"/>
    </source>
</evidence>
<evidence type="ECO:0000256" key="7">
    <source>
        <dbReference type="SAM" id="Phobius"/>
    </source>
</evidence>
<keyword evidence="2 7" id="KW-0812">Transmembrane</keyword>
<sequence>MGDPETGPAPADGALLPVPRRGSELLLLVAALVTVAATLLSASLSVTGGVGPGVVVYLAVLCAGAVSLHLVLRRVAPHADPVVMPVATVLNGLGVTMIWVVEMTRSSSLGEHGDADRQMVWTVVGMALCAATVVVVRRPQRLTLYTYMIAAAALLLLLLPLSPLGHEVLGARRWIRLGQFTMQPSEFAKVLLVLFLASHLGRRREVMALVTRTVRVGRFKVFSVPRGRDLAPMAVGWGMAILLLVGTRDLGTSLLLFGTFLAVLYAATARKSWVLIGLVAFSAGAYAAYLMFGHVRNRVEIWLHAFDEEVYSRPGGSYQIVEGMFALAEGGLTGTGFGAGFVQEVFAADSDLVLVSVGEKLGLTGLMAVLLLLFVLAERGFRIALGARDWFLKLTALGYAFLTAFDVFIVLGGATLIIPLTGMTAPFLSAGGSALMANWVIVGLWLTISETARRPRPGPGGAAQDPATEAIDVGPRRNRSGAAGDEAGPGYPAVPSQ</sequence>
<dbReference type="EMBL" id="JAUZMY010000009">
    <property type="protein sequence ID" value="MEE2037901.1"/>
    <property type="molecule type" value="Genomic_DNA"/>
</dbReference>
<evidence type="ECO:0000256" key="2">
    <source>
        <dbReference type="ARBA" id="ARBA00022692"/>
    </source>
</evidence>
<organism evidence="8 9">
    <name type="scientific">Nocardiopsis codii</name>
    <dbReference type="NCBI Taxonomy" id="3065942"/>
    <lineage>
        <taxon>Bacteria</taxon>
        <taxon>Bacillati</taxon>
        <taxon>Actinomycetota</taxon>
        <taxon>Actinomycetes</taxon>
        <taxon>Streptosporangiales</taxon>
        <taxon>Nocardiopsidaceae</taxon>
        <taxon>Nocardiopsis</taxon>
    </lineage>
</organism>
<evidence type="ECO:0000256" key="6">
    <source>
        <dbReference type="SAM" id="MobiDB-lite"/>
    </source>
</evidence>
<dbReference type="RefSeq" id="WP_330091683.1">
    <property type="nucleotide sequence ID" value="NZ_JAUZMY010000009.1"/>
</dbReference>
<dbReference type="InterPro" id="IPR001182">
    <property type="entry name" value="FtsW/RodA"/>
</dbReference>
<evidence type="ECO:0000313" key="9">
    <source>
        <dbReference type="Proteomes" id="UP001356095"/>
    </source>
</evidence>
<feature type="transmembrane region" description="Helical" evidence="7">
    <location>
        <begin position="25"/>
        <end position="44"/>
    </location>
</feature>
<evidence type="ECO:0000256" key="4">
    <source>
        <dbReference type="ARBA" id="ARBA00022989"/>
    </source>
</evidence>
<feature type="transmembrane region" description="Helical" evidence="7">
    <location>
        <begin position="50"/>
        <end position="70"/>
    </location>
</feature>
<feature type="region of interest" description="Disordered" evidence="6">
    <location>
        <begin position="455"/>
        <end position="497"/>
    </location>
</feature>
<keyword evidence="3" id="KW-0133">Cell shape</keyword>
<accession>A0ABU7K6M6</accession>
<evidence type="ECO:0000313" key="8">
    <source>
        <dbReference type="EMBL" id="MEE2037901.1"/>
    </source>
</evidence>
<dbReference type="Pfam" id="PF01098">
    <property type="entry name" value="FTSW_RODA_SPOVE"/>
    <property type="match status" value="1"/>
</dbReference>
<dbReference type="PANTHER" id="PTHR30474:SF3">
    <property type="entry name" value="PEPTIDOGLYCAN GLYCOSYLTRANSFERASE RODA"/>
    <property type="match status" value="1"/>
</dbReference>
<feature type="transmembrane region" description="Helical" evidence="7">
    <location>
        <begin position="144"/>
        <end position="162"/>
    </location>
</feature>
<evidence type="ECO:0000256" key="5">
    <source>
        <dbReference type="ARBA" id="ARBA00023136"/>
    </source>
</evidence>